<dbReference type="InterPro" id="IPR044855">
    <property type="entry name" value="CoA-Trfase_III_dom3_sf"/>
</dbReference>
<protein>
    <submittedName>
        <fullName evidence="2">Crotonobetainyl-CoA:carnitine CoA-transferase CaiB</fullName>
    </submittedName>
</protein>
<evidence type="ECO:0000313" key="3">
    <source>
        <dbReference type="Proteomes" id="UP000198677"/>
    </source>
</evidence>
<dbReference type="Pfam" id="PF02515">
    <property type="entry name" value="CoA_transf_3"/>
    <property type="match status" value="1"/>
</dbReference>
<dbReference type="InterPro" id="IPR050483">
    <property type="entry name" value="CoA-transferase_III_domain"/>
</dbReference>
<name>A0A1H7QZW9_9NOCA</name>
<dbReference type="InterPro" id="IPR003673">
    <property type="entry name" value="CoA-Trfase_fam_III"/>
</dbReference>
<dbReference type="PANTHER" id="PTHR48207">
    <property type="entry name" value="SUCCINATE--HYDROXYMETHYLGLUTARATE COA-TRANSFERASE"/>
    <property type="match status" value="1"/>
</dbReference>
<dbReference type="PANTHER" id="PTHR48207:SF3">
    <property type="entry name" value="SUCCINATE--HYDROXYMETHYLGLUTARATE COA-TRANSFERASE"/>
    <property type="match status" value="1"/>
</dbReference>
<dbReference type="AlphaFoldDB" id="A0A1H7QZW9"/>
<dbReference type="RefSeq" id="WP_072753188.1">
    <property type="nucleotide sequence ID" value="NZ_FOAW01000010.1"/>
</dbReference>
<accession>A0A1H7QZW9</accession>
<dbReference type="OrthoDB" id="9797653at2"/>
<gene>
    <name evidence="2" type="ORF">SAMN05444583_11088</name>
</gene>
<dbReference type="Gene3D" id="3.40.50.10540">
    <property type="entry name" value="Crotonobetainyl-coa:carnitine coa-transferase, domain 1"/>
    <property type="match status" value="1"/>
</dbReference>
<reference evidence="3" key="1">
    <citation type="submission" date="2016-10" db="EMBL/GenBank/DDBJ databases">
        <authorList>
            <person name="Varghese N."/>
            <person name="Submissions S."/>
        </authorList>
    </citation>
    <scope>NUCLEOTIDE SEQUENCE [LARGE SCALE GENOMIC DNA]</scope>
    <source>
        <strain evidence="3">DSM 44675</strain>
    </source>
</reference>
<dbReference type="InterPro" id="IPR023606">
    <property type="entry name" value="CoA-Trfase_III_dom_1_sf"/>
</dbReference>
<dbReference type="SUPFAM" id="SSF89796">
    <property type="entry name" value="CoA-transferase family III (CaiB/BaiF)"/>
    <property type="match status" value="1"/>
</dbReference>
<evidence type="ECO:0000313" key="2">
    <source>
        <dbReference type="EMBL" id="SEL53205.1"/>
    </source>
</evidence>
<sequence>MNEVHEHDIGGGGSDASAGLLAGTRVLDMTNVLAGPFAGYQLALMGADVIKIETPGTGDLARQLGDSAELSGELLGTSFLAQNSGKRSVTVNLKTAGGKEVFEQLVTGADVLLENFRPGVLERLGFGWERLHSINPRLVYCAVSGFGADGPMRTRPAYDQVVQGLSGIMSVTGTRDTAPLRVGYPVCDSFGGLAAAFAVSSALVRQQRTGQGAYLDTSMLDAALTSMGWVVSDHLIAGREPTPMGNENITSAPSGTFRTADGALNIAANKQEQFETLCQILERPELVEDPRFATREDRKLNRDVLREELETSLKAKTATEWDEIFLGGGVPAAPVVSVPRALRSDQVAGRGLVATVESPAACGGTVQVLGLPTHVDGHAVSPSSPAPRLGEHTDEILAEVGYSRSEIDSLRGDHAI</sequence>
<keyword evidence="1 2" id="KW-0808">Transferase</keyword>
<dbReference type="GO" id="GO:0008410">
    <property type="term" value="F:CoA-transferase activity"/>
    <property type="evidence" value="ECO:0007669"/>
    <property type="project" value="TreeGrafter"/>
</dbReference>
<organism evidence="2 3">
    <name type="scientific">Rhodococcus maanshanensis</name>
    <dbReference type="NCBI Taxonomy" id="183556"/>
    <lineage>
        <taxon>Bacteria</taxon>
        <taxon>Bacillati</taxon>
        <taxon>Actinomycetota</taxon>
        <taxon>Actinomycetes</taxon>
        <taxon>Mycobacteriales</taxon>
        <taxon>Nocardiaceae</taxon>
        <taxon>Rhodococcus</taxon>
    </lineage>
</organism>
<keyword evidence="3" id="KW-1185">Reference proteome</keyword>
<dbReference type="Proteomes" id="UP000198677">
    <property type="component" value="Unassembled WGS sequence"/>
</dbReference>
<dbReference type="EMBL" id="FOAW01000010">
    <property type="protein sequence ID" value="SEL53205.1"/>
    <property type="molecule type" value="Genomic_DNA"/>
</dbReference>
<proteinExistence type="predicted"/>
<evidence type="ECO:0000256" key="1">
    <source>
        <dbReference type="ARBA" id="ARBA00022679"/>
    </source>
</evidence>
<dbReference type="Gene3D" id="3.30.1540.10">
    <property type="entry name" value="formyl-coa transferase, domain 3"/>
    <property type="match status" value="1"/>
</dbReference>